<sequence length="77" mass="7859">MDLTLITAAKQIGAGLAVIALSGVGIGIGNIFATLVSSIARNPASRPHVFGLGMLGFALTEAVALYALLIAFLILFM</sequence>
<evidence type="ECO:0000256" key="12">
    <source>
        <dbReference type="ARBA" id="ARBA00023136"/>
    </source>
</evidence>
<dbReference type="RefSeq" id="WP_034339894.1">
    <property type="nucleotide sequence ID" value="NZ_CAMXCJ010000003.1"/>
</dbReference>
<keyword evidence="4 14" id="KW-1003">Cell membrane</keyword>
<evidence type="ECO:0000256" key="1">
    <source>
        <dbReference type="ARBA" id="ARBA00004141"/>
    </source>
</evidence>
<keyword evidence="19" id="KW-1185">Reference proteome</keyword>
<dbReference type="GO" id="GO:0005886">
    <property type="term" value="C:plasma membrane"/>
    <property type="evidence" value="ECO:0007669"/>
    <property type="project" value="UniProtKB-SubCell"/>
</dbReference>
<dbReference type="Gene3D" id="1.20.20.10">
    <property type="entry name" value="F1F0 ATP synthase subunit C"/>
    <property type="match status" value="1"/>
</dbReference>
<dbReference type="FunFam" id="1.20.20.10:FF:000008">
    <property type="entry name" value="ATPase subunit 9 homolog"/>
    <property type="match status" value="1"/>
</dbReference>
<evidence type="ECO:0000259" key="15">
    <source>
        <dbReference type="Pfam" id="PF00137"/>
    </source>
</evidence>
<dbReference type="Proteomes" id="UP001154255">
    <property type="component" value="Unassembled WGS sequence"/>
</dbReference>
<reference evidence="16" key="1">
    <citation type="submission" date="2022-10" db="EMBL/GenBank/DDBJ databases">
        <authorList>
            <person name="Botero Cardona J."/>
        </authorList>
    </citation>
    <scope>NUCLEOTIDE SEQUENCE</scope>
    <source>
        <strain evidence="16">LMG 31819</strain>
        <strain evidence="17">R-53529</strain>
    </source>
</reference>
<comment type="function">
    <text evidence="14">Key component of the F(0) channel; it plays a direct role in translocation across the membrane. A homomeric c-ring of between 10-14 subunits forms the central stalk rotor element with the F(1) delta and epsilon subunits.</text>
</comment>
<evidence type="ECO:0000313" key="19">
    <source>
        <dbReference type="Proteomes" id="UP001154259"/>
    </source>
</evidence>
<dbReference type="EMBL" id="CAMXCM010000002">
    <property type="protein sequence ID" value="CAI3937582.1"/>
    <property type="molecule type" value="Genomic_DNA"/>
</dbReference>
<dbReference type="Pfam" id="PF00137">
    <property type="entry name" value="ATP-synt_C"/>
    <property type="match status" value="1"/>
</dbReference>
<dbReference type="EMBL" id="CAMXCS010000002">
    <property type="protein sequence ID" value="CAI3945846.1"/>
    <property type="molecule type" value="Genomic_DNA"/>
</dbReference>
<dbReference type="InterPro" id="IPR035921">
    <property type="entry name" value="F/V-ATP_Csub_sf"/>
</dbReference>
<dbReference type="SUPFAM" id="SSF81333">
    <property type="entry name" value="F1F0 ATP synthase subunit C"/>
    <property type="match status" value="1"/>
</dbReference>
<keyword evidence="12 14" id="KW-0472">Membrane</keyword>
<dbReference type="PANTHER" id="PTHR10031:SF0">
    <property type="entry name" value="ATPASE PROTEIN 9"/>
    <property type="match status" value="1"/>
</dbReference>
<dbReference type="GO" id="GO:0008289">
    <property type="term" value="F:lipid binding"/>
    <property type="evidence" value="ECO:0007669"/>
    <property type="project" value="UniProtKB-KW"/>
</dbReference>
<dbReference type="InterPro" id="IPR002379">
    <property type="entry name" value="ATPase_proteolipid_c-like_dom"/>
</dbReference>
<evidence type="ECO:0000313" key="18">
    <source>
        <dbReference type="Proteomes" id="UP001154255"/>
    </source>
</evidence>
<evidence type="ECO:0000256" key="5">
    <source>
        <dbReference type="ARBA" id="ARBA00022519"/>
    </source>
</evidence>
<dbReference type="InterPro" id="IPR020537">
    <property type="entry name" value="ATP_synth_F0_csu_DDCD_BS"/>
</dbReference>
<keyword evidence="10 14" id="KW-0406">Ion transport</keyword>
<dbReference type="InterPro" id="IPR038662">
    <property type="entry name" value="ATP_synth_F0_csu_sf"/>
</dbReference>
<evidence type="ECO:0000256" key="4">
    <source>
        <dbReference type="ARBA" id="ARBA00022475"/>
    </source>
</evidence>
<dbReference type="HAMAP" id="MF_01396">
    <property type="entry name" value="ATP_synth_c_bact"/>
    <property type="match status" value="1"/>
</dbReference>
<dbReference type="PROSITE" id="PS00605">
    <property type="entry name" value="ATPASE_C"/>
    <property type="match status" value="1"/>
</dbReference>
<dbReference type="AlphaFoldDB" id="A0A9W4TMU3"/>
<evidence type="ECO:0000256" key="8">
    <source>
        <dbReference type="ARBA" id="ARBA00022781"/>
    </source>
</evidence>
<keyword evidence="6 14" id="KW-0138">CF(0)</keyword>
<dbReference type="CDD" id="cd18182">
    <property type="entry name" value="ATP-synt_Fo_c_ATP5G3"/>
    <property type="match status" value="1"/>
</dbReference>
<dbReference type="GO" id="GO:0045259">
    <property type="term" value="C:proton-transporting ATP synthase complex"/>
    <property type="evidence" value="ECO:0007669"/>
    <property type="project" value="UniProtKB-KW"/>
</dbReference>
<evidence type="ECO:0000256" key="10">
    <source>
        <dbReference type="ARBA" id="ARBA00023065"/>
    </source>
</evidence>
<dbReference type="GO" id="GO:0046933">
    <property type="term" value="F:proton-transporting ATP synthase activity, rotational mechanism"/>
    <property type="evidence" value="ECO:0007669"/>
    <property type="project" value="UniProtKB-UniRule"/>
</dbReference>
<keyword evidence="5" id="KW-0997">Cell inner membrane</keyword>
<organism evidence="16 18">
    <name type="scientific">Commensalibacter communis</name>
    <dbReference type="NCBI Taxonomy" id="2972786"/>
    <lineage>
        <taxon>Bacteria</taxon>
        <taxon>Pseudomonadati</taxon>
        <taxon>Pseudomonadota</taxon>
        <taxon>Alphaproteobacteria</taxon>
        <taxon>Acetobacterales</taxon>
        <taxon>Acetobacteraceae</taxon>
    </lineage>
</organism>
<evidence type="ECO:0000256" key="13">
    <source>
        <dbReference type="ARBA" id="ARBA00023310"/>
    </source>
</evidence>
<dbReference type="GO" id="GO:0033177">
    <property type="term" value="C:proton-transporting two-sector ATPase complex, proton-transporting domain"/>
    <property type="evidence" value="ECO:0007669"/>
    <property type="project" value="InterPro"/>
</dbReference>
<evidence type="ECO:0000313" key="17">
    <source>
        <dbReference type="EMBL" id="CAI3945846.1"/>
    </source>
</evidence>
<keyword evidence="3 14" id="KW-0813">Transport</keyword>
<comment type="function">
    <text evidence="14">F(1)F(0) ATP synthase produces ATP from ADP in the presence of a proton or sodium gradient. F-type ATPases consist of two structural domains, F(1) containing the extramembraneous catalytic core and F(0) containing the membrane proton channel, linked together by a central stalk and a peripheral stalk. During catalysis, ATP synthesis in the catalytic domain of F(1) is coupled via a rotary mechanism of the central stalk subunits to proton translocation.</text>
</comment>
<feature type="transmembrane region" description="Helical" evidence="14">
    <location>
        <begin position="12"/>
        <end position="37"/>
    </location>
</feature>
<feature type="transmembrane region" description="Helical" evidence="14">
    <location>
        <begin position="49"/>
        <end position="76"/>
    </location>
</feature>
<evidence type="ECO:0000256" key="7">
    <source>
        <dbReference type="ARBA" id="ARBA00022692"/>
    </source>
</evidence>
<gene>
    <name evidence="14" type="primary">atpE</name>
    <name evidence="17" type="ORF">R53529_LOCUS1400</name>
    <name evidence="16" type="ORF">R53530_LOCUS1034</name>
</gene>
<feature type="site" description="Reversibly protonated during proton transport" evidence="14">
    <location>
        <position position="61"/>
    </location>
</feature>
<evidence type="ECO:0000256" key="11">
    <source>
        <dbReference type="ARBA" id="ARBA00023121"/>
    </source>
</evidence>
<keyword evidence="7 14" id="KW-0812">Transmembrane</keyword>
<comment type="similarity">
    <text evidence="2 14">Belongs to the ATPase C chain family.</text>
</comment>
<dbReference type="PRINTS" id="PR00124">
    <property type="entry name" value="ATPASEC"/>
</dbReference>
<dbReference type="GeneID" id="83712257"/>
<dbReference type="PANTHER" id="PTHR10031">
    <property type="entry name" value="ATP SYNTHASE LIPID-BINDING PROTEIN, MITOCHONDRIAL"/>
    <property type="match status" value="1"/>
</dbReference>
<keyword evidence="8 14" id="KW-0375">Hydrogen ion transport</keyword>
<dbReference type="Proteomes" id="UP001154259">
    <property type="component" value="Unassembled WGS sequence"/>
</dbReference>
<proteinExistence type="inferred from homology"/>
<comment type="subcellular location">
    <subcellularLocation>
        <location evidence="14">Cell membrane</location>
        <topology evidence="14">Multi-pass membrane protein</topology>
    </subcellularLocation>
    <subcellularLocation>
        <location evidence="1">Membrane</location>
        <topology evidence="1">Multi-pass membrane protein</topology>
    </subcellularLocation>
</comment>
<dbReference type="InterPro" id="IPR000454">
    <property type="entry name" value="ATP_synth_F0_csu"/>
</dbReference>
<accession>A0A9W4TMU3</accession>
<keyword evidence="9 14" id="KW-1133">Transmembrane helix</keyword>
<comment type="caution">
    <text evidence="16">The sequence shown here is derived from an EMBL/GenBank/DDBJ whole genome shotgun (WGS) entry which is preliminary data.</text>
</comment>
<name>A0A9W4TMU3_9PROT</name>
<feature type="domain" description="V-ATPase proteolipid subunit C-like" evidence="15">
    <location>
        <begin position="12"/>
        <end position="74"/>
    </location>
</feature>
<evidence type="ECO:0000256" key="2">
    <source>
        <dbReference type="ARBA" id="ARBA00006704"/>
    </source>
</evidence>
<evidence type="ECO:0000313" key="16">
    <source>
        <dbReference type="EMBL" id="CAI3937582.1"/>
    </source>
</evidence>
<keyword evidence="11 14" id="KW-0446">Lipid-binding</keyword>
<keyword evidence="13 14" id="KW-0066">ATP synthesis</keyword>
<evidence type="ECO:0000256" key="6">
    <source>
        <dbReference type="ARBA" id="ARBA00022547"/>
    </source>
</evidence>
<evidence type="ECO:0000256" key="9">
    <source>
        <dbReference type="ARBA" id="ARBA00022989"/>
    </source>
</evidence>
<evidence type="ECO:0000256" key="14">
    <source>
        <dbReference type="HAMAP-Rule" id="MF_01396"/>
    </source>
</evidence>
<protein>
    <recommendedName>
        <fullName evidence="14">ATP synthase subunit c</fullName>
    </recommendedName>
    <alternativeName>
        <fullName evidence="14">ATP synthase F(0) sector subunit c</fullName>
    </alternativeName>
    <alternativeName>
        <fullName evidence="14">F-type ATPase subunit c</fullName>
        <shortName evidence="14">F-ATPase subunit c</shortName>
    </alternativeName>
    <alternativeName>
        <fullName evidence="14">Lipid-binding protein</fullName>
    </alternativeName>
</protein>
<evidence type="ECO:0000256" key="3">
    <source>
        <dbReference type="ARBA" id="ARBA00022448"/>
    </source>
</evidence>